<name>A0A1H8AB39_9FLAO</name>
<dbReference type="Pfam" id="PF09720">
    <property type="entry name" value="Unstab_antitox"/>
    <property type="match status" value="1"/>
</dbReference>
<protein>
    <recommendedName>
        <fullName evidence="3">Addiction module component</fullName>
    </recommendedName>
</protein>
<keyword evidence="2" id="KW-1185">Reference proteome</keyword>
<evidence type="ECO:0000313" key="2">
    <source>
        <dbReference type="Proteomes" id="UP000199450"/>
    </source>
</evidence>
<dbReference type="Proteomes" id="UP000199450">
    <property type="component" value="Unassembled WGS sequence"/>
</dbReference>
<sequence>MLTLNKISKIMNTVFHLSSADEINEDLIKSIKAAFKNKPISVTIEEDSSIPNWQKEEVRRRAKYAKENPESLLDFDDFVERFEKKLLDEKG</sequence>
<dbReference type="InterPro" id="IPR013406">
    <property type="entry name" value="CHP02574_addiction_mod"/>
</dbReference>
<reference evidence="2" key="1">
    <citation type="submission" date="2016-10" db="EMBL/GenBank/DDBJ databases">
        <authorList>
            <person name="Varghese N."/>
            <person name="Submissions S."/>
        </authorList>
    </citation>
    <scope>NUCLEOTIDE SEQUENCE [LARGE SCALE GENOMIC DNA]</scope>
    <source>
        <strain evidence="2">DSM 17453</strain>
    </source>
</reference>
<dbReference type="EMBL" id="FOBV01000005">
    <property type="protein sequence ID" value="SEM67009.1"/>
    <property type="molecule type" value="Genomic_DNA"/>
</dbReference>
<evidence type="ECO:0008006" key="3">
    <source>
        <dbReference type="Google" id="ProtNLM"/>
    </source>
</evidence>
<evidence type="ECO:0000313" key="1">
    <source>
        <dbReference type="EMBL" id="SEM67009.1"/>
    </source>
</evidence>
<organism evidence="1 2">
    <name type="scientific">Chryseobacterium taichungense</name>
    <dbReference type="NCBI Taxonomy" id="295069"/>
    <lineage>
        <taxon>Bacteria</taxon>
        <taxon>Pseudomonadati</taxon>
        <taxon>Bacteroidota</taxon>
        <taxon>Flavobacteriia</taxon>
        <taxon>Flavobacteriales</taxon>
        <taxon>Weeksellaceae</taxon>
        <taxon>Chryseobacterium group</taxon>
        <taxon>Chryseobacterium</taxon>
    </lineage>
</organism>
<dbReference type="STRING" id="295069.SAMN05421856_105189"/>
<dbReference type="AlphaFoldDB" id="A0A1H8AB39"/>
<proteinExistence type="predicted"/>
<gene>
    <name evidence="1" type="ORF">SAMN05421856_105189</name>
</gene>
<accession>A0A1H8AB39</accession>